<evidence type="ECO:0000256" key="1">
    <source>
        <dbReference type="ARBA" id="ARBA00009477"/>
    </source>
</evidence>
<proteinExistence type="inferred from homology"/>
<evidence type="ECO:0000313" key="5">
    <source>
        <dbReference type="EMBL" id="SFB77320.1"/>
    </source>
</evidence>
<keyword evidence="2" id="KW-0175">Coiled coil</keyword>
<sequence>MKKVFLILAVVLFVGACVGVTYYLYQKQNQDPVVYKTESAIDTLIVKKTVATGVVEPRKEVLVKSQVSGIVDKVLVKAGQQVKVGDLLVKIRVVPNMVSLSNAESNLKTAKLNEELAKKELDRQQKLFDERIIAETEYLRYKQDFELKQEAVRAAEDNLELIRKGSSRRHTSTSTLVKATVSGMLLDVPVKEGSYVIESNTFNEGTTIANIANMQDMIFKGKVVESEVGKIKVGMPLTLTIGAIETEKFDANLEFISPKGVEDKGAIQFEVKAALNLKDGQFVRAGYSANADIILDKRDKVLAIKEKNIKFSGDSTYVFVETQPQIFRKQLIKTGLSDDIYVEVLSGLTKKDKVKIL</sequence>
<dbReference type="RefSeq" id="WP_091506441.1">
    <property type="nucleotide sequence ID" value="NZ_FOLE01000001.1"/>
</dbReference>
<dbReference type="Gene3D" id="1.10.287.470">
    <property type="entry name" value="Helix hairpin bin"/>
    <property type="match status" value="1"/>
</dbReference>
<dbReference type="AlphaFoldDB" id="A0A1I1DX77"/>
<dbReference type="NCBIfam" id="TIGR01730">
    <property type="entry name" value="RND_mfp"/>
    <property type="match status" value="1"/>
</dbReference>
<dbReference type="GO" id="GO:1990281">
    <property type="term" value="C:efflux pump complex"/>
    <property type="evidence" value="ECO:0007669"/>
    <property type="project" value="TreeGrafter"/>
</dbReference>
<gene>
    <name evidence="5" type="ORF">SAMN05421780_101411</name>
</gene>
<dbReference type="PROSITE" id="PS51257">
    <property type="entry name" value="PROKAR_LIPOPROTEIN"/>
    <property type="match status" value="1"/>
</dbReference>
<dbReference type="Gene3D" id="2.40.30.170">
    <property type="match status" value="1"/>
</dbReference>
<dbReference type="Gene3D" id="2.40.420.20">
    <property type="match status" value="1"/>
</dbReference>
<dbReference type="InterPro" id="IPR058649">
    <property type="entry name" value="CzcB_C"/>
</dbReference>
<dbReference type="InterPro" id="IPR058648">
    <property type="entry name" value="HH_CzcB-like"/>
</dbReference>
<dbReference type="Pfam" id="PF25975">
    <property type="entry name" value="CzcB_C"/>
    <property type="match status" value="1"/>
</dbReference>
<dbReference type="PANTHER" id="PTHR30469">
    <property type="entry name" value="MULTIDRUG RESISTANCE PROTEIN MDTA"/>
    <property type="match status" value="1"/>
</dbReference>
<reference evidence="5 6" key="1">
    <citation type="submission" date="2016-10" db="EMBL/GenBank/DDBJ databases">
        <authorList>
            <person name="de Groot N.N."/>
        </authorList>
    </citation>
    <scope>NUCLEOTIDE SEQUENCE [LARGE SCALE GENOMIC DNA]</scope>
    <source>
        <strain evidence="5 6">DSM 6793</strain>
    </source>
</reference>
<organism evidence="5 6">
    <name type="scientific">Flexibacter flexilis DSM 6793</name>
    <dbReference type="NCBI Taxonomy" id="927664"/>
    <lineage>
        <taxon>Bacteria</taxon>
        <taxon>Pseudomonadati</taxon>
        <taxon>Bacteroidota</taxon>
        <taxon>Cytophagia</taxon>
        <taxon>Cytophagales</taxon>
        <taxon>Flexibacteraceae</taxon>
        <taxon>Flexibacter</taxon>
    </lineage>
</organism>
<feature type="coiled-coil region" evidence="2">
    <location>
        <begin position="100"/>
        <end position="127"/>
    </location>
</feature>
<evidence type="ECO:0000256" key="2">
    <source>
        <dbReference type="SAM" id="Coils"/>
    </source>
</evidence>
<protein>
    <submittedName>
        <fullName evidence="5">HlyD family secretion protein</fullName>
    </submittedName>
</protein>
<dbReference type="GO" id="GO:0015562">
    <property type="term" value="F:efflux transmembrane transporter activity"/>
    <property type="evidence" value="ECO:0007669"/>
    <property type="project" value="TreeGrafter"/>
</dbReference>
<dbReference type="PANTHER" id="PTHR30469:SF33">
    <property type="entry name" value="SLR1207 PROTEIN"/>
    <property type="match status" value="1"/>
</dbReference>
<feature type="domain" description="CzcB-like alpha-helical hairpin" evidence="3">
    <location>
        <begin position="103"/>
        <end position="159"/>
    </location>
</feature>
<dbReference type="EMBL" id="FOLE01000001">
    <property type="protein sequence ID" value="SFB77320.1"/>
    <property type="molecule type" value="Genomic_DNA"/>
</dbReference>
<keyword evidence="6" id="KW-1185">Reference proteome</keyword>
<dbReference type="Proteomes" id="UP000199514">
    <property type="component" value="Unassembled WGS sequence"/>
</dbReference>
<accession>A0A1I1DX77</accession>
<dbReference type="OrthoDB" id="9809068at2"/>
<evidence type="ECO:0000259" key="3">
    <source>
        <dbReference type="Pfam" id="PF25893"/>
    </source>
</evidence>
<dbReference type="InterPro" id="IPR006143">
    <property type="entry name" value="RND_pump_MFP"/>
</dbReference>
<dbReference type="Pfam" id="PF25893">
    <property type="entry name" value="HH_CzcB"/>
    <property type="match status" value="1"/>
</dbReference>
<dbReference type="Gene3D" id="2.40.50.100">
    <property type="match status" value="1"/>
</dbReference>
<comment type="similarity">
    <text evidence="1">Belongs to the membrane fusion protein (MFP) (TC 8.A.1) family.</text>
</comment>
<evidence type="ECO:0000259" key="4">
    <source>
        <dbReference type="Pfam" id="PF25975"/>
    </source>
</evidence>
<name>A0A1I1DX77_9BACT</name>
<dbReference type="STRING" id="927664.SAMN05421780_101411"/>
<evidence type="ECO:0000313" key="6">
    <source>
        <dbReference type="Proteomes" id="UP000199514"/>
    </source>
</evidence>
<dbReference type="SUPFAM" id="SSF111369">
    <property type="entry name" value="HlyD-like secretion proteins"/>
    <property type="match status" value="1"/>
</dbReference>
<feature type="domain" description="CzcB-like C-terminal circularly permuted SH3-like" evidence="4">
    <location>
        <begin position="303"/>
        <end position="353"/>
    </location>
</feature>